<dbReference type="KEGG" id="amr:AM1_1054"/>
<dbReference type="RefSeq" id="WP_012161652.1">
    <property type="nucleotide sequence ID" value="NC_009925.1"/>
</dbReference>
<protein>
    <submittedName>
        <fullName evidence="2">Uncharacterized protein</fullName>
    </submittedName>
</protein>
<evidence type="ECO:0000313" key="2">
    <source>
        <dbReference type="EMBL" id="ABW26094.1"/>
    </source>
</evidence>
<evidence type="ECO:0000313" key="3">
    <source>
        <dbReference type="Proteomes" id="UP000000268"/>
    </source>
</evidence>
<dbReference type="HOGENOM" id="CLU_2490644_0_0_3"/>
<accession>B0C1S8</accession>
<organism evidence="2 3">
    <name type="scientific">Acaryochloris marina (strain MBIC 11017)</name>
    <dbReference type="NCBI Taxonomy" id="329726"/>
    <lineage>
        <taxon>Bacteria</taxon>
        <taxon>Bacillati</taxon>
        <taxon>Cyanobacteriota</taxon>
        <taxon>Cyanophyceae</taxon>
        <taxon>Acaryochloridales</taxon>
        <taxon>Acaryochloridaceae</taxon>
        <taxon>Acaryochloris</taxon>
    </lineage>
</organism>
<evidence type="ECO:0000256" key="1">
    <source>
        <dbReference type="SAM" id="Phobius"/>
    </source>
</evidence>
<sequence length="86" mass="9351">MKHLLIPLFILGCISLLTGYFRFIVDDKGNIPINRFRLTGCIGDVLVGMVLGTSDLCARQLSDKAKSALLVYGGIALFFLGFQLGT</sequence>
<proteinExistence type="predicted"/>
<feature type="transmembrane region" description="Helical" evidence="1">
    <location>
        <begin position="69"/>
        <end position="85"/>
    </location>
</feature>
<dbReference type="AlphaFoldDB" id="B0C1S8"/>
<keyword evidence="1" id="KW-0812">Transmembrane</keyword>
<dbReference type="eggNOG" id="ENOG5033HCH">
    <property type="taxonomic scope" value="Bacteria"/>
</dbReference>
<dbReference type="Proteomes" id="UP000000268">
    <property type="component" value="Chromosome"/>
</dbReference>
<keyword evidence="3" id="KW-1185">Reference proteome</keyword>
<dbReference type="OrthoDB" id="6293302at2"/>
<name>B0C1S8_ACAM1</name>
<reference evidence="2 3" key="1">
    <citation type="journal article" date="2008" name="Proc. Natl. Acad. Sci. U.S.A.">
        <title>Niche adaptation and genome expansion in the chlorophyll d-producing cyanobacterium Acaryochloris marina.</title>
        <authorList>
            <person name="Swingley W.D."/>
            <person name="Chen M."/>
            <person name="Cheung P.C."/>
            <person name="Conrad A.L."/>
            <person name="Dejesa L.C."/>
            <person name="Hao J."/>
            <person name="Honchak B.M."/>
            <person name="Karbach L.E."/>
            <person name="Kurdoglu A."/>
            <person name="Lahiri S."/>
            <person name="Mastrian S.D."/>
            <person name="Miyashita H."/>
            <person name="Page L."/>
            <person name="Ramakrishna P."/>
            <person name="Satoh S."/>
            <person name="Sattley W.M."/>
            <person name="Shimada Y."/>
            <person name="Taylor H.L."/>
            <person name="Tomo T."/>
            <person name="Tsuchiya T."/>
            <person name="Wang Z.T."/>
            <person name="Raymond J."/>
            <person name="Mimuro M."/>
            <person name="Blankenship R.E."/>
            <person name="Touchman J.W."/>
        </authorList>
    </citation>
    <scope>NUCLEOTIDE SEQUENCE [LARGE SCALE GENOMIC DNA]</scope>
    <source>
        <strain evidence="3">MBIC 11017</strain>
    </source>
</reference>
<dbReference type="EMBL" id="CP000828">
    <property type="protein sequence ID" value="ABW26094.1"/>
    <property type="molecule type" value="Genomic_DNA"/>
</dbReference>
<feature type="transmembrane region" description="Helical" evidence="1">
    <location>
        <begin position="6"/>
        <end position="25"/>
    </location>
</feature>
<keyword evidence="1" id="KW-0472">Membrane</keyword>
<keyword evidence="1" id="KW-1133">Transmembrane helix</keyword>
<gene>
    <name evidence="2" type="ordered locus">AM1_1054</name>
</gene>